<dbReference type="OrthoDB" id="5584477at2759"/>
<dbReference type="EMBL" id="CM032184">
    <property type="protein sequence ID" value="KAG7094150.1"/>
    <property type="molecule type" value="Genomic_DNA"/>
</dbReference>
<dbReference type="PANTHER" id="PTHR38248">
    <property type="entry name" value="FUNK1 6"/>
    <property type="match status" value="1"/>
</dbReference>
<dbReference type="InterPro" id="IPR040976">
    <property type="entry name" value="Pkinase_fungal"/>
</dbReference>
<comment type="caution">
    <text evidence="2">The sequence shown here is derived from an EMBL/GenBank/DDBJ whole genome shotgun (WGS) entry which is preliminary data.</text>
</comment>
<dbReference type="PANTHER" id="PTHR38248:SF2">
    <property type="entry name" value="FUNK1 11"/>
    <property type="match status" value="1"/>
</dbReference>
<name>A0A9P7S2Z1_9AGAR</name>
<proteinExistence type="predicted"/>
<dbReference type="RefSeq" id="XP_043010620.1">
    <property type="nucleotide sequence ID" value="XM_043152534.1"/>
</dbReference>
<dbReference type="Proteomes" id="UP001049176">
    <property type="component" value="Chromosome 4"/>
</dbReference>
<organism evidence="2 3">
    <name type="scientific">Marasmius oreades</name>
    <name type="common">fairy-ring Marasmius</name>
    <dbReference type="NCBI Taxonomy" id="181124"/>
    <lineage>
        <taxon>Eukaryota</taxon>
        <taxon>Fungi</taxon>
        <taxon>Dikarya</taxon>
        <taxon>Basidiomycota</taxon>
        <taxon>Agaricomycotina</taxon>
        <taxon>Agaricomycetes</taxon>
        <taxon>Agaricomycetidae</taxon>
        <taxon>Agaricales</taxon>
        <taxon>Marasmiineae</taxon>
        <taxon>Marasmiaceae</taxon>
        <taxon>Marasmius</taxon>
    </lineage>
</organism>
<sequence>MFAIPSLLEPPTKSVQREECSKIHKQTYSRQAHIVSYAMREPSGFPALNLIFSPGEQESKRDGYTAKRPNYRDVTCHLSNASLGSSLLDTPSSWSLLESVSHALLGWLVYYQNGFMHRNVSIRNVVRLEPGLEMNTIDIIDPFSGIDTSSELEEVRKAVRSHITEIKRLVKLGITSECKGILVDGDMAAKWKTYVDKDHDSHSPSARGTEEFMSINLLKATLRGRGYLQSPVDDVHSFFWVTLWAVMFNSHNESSRSEDELWARGLWAERALHKTLMLPQLKTSLRTGKLSPIAGQLTPFLGQWFSRIEALQEDWDTTRGTDFQDRKEWFTTHFHLFAYRGIRESLELILQYREELEHKSFTTPP</sequence>
<dbReference type="KEGG" id="more:E1B28_007762"/>
<keyword evidence="3" id="KW-1185">Reference proteome</keyword>
<dbReference type="Pfam" id="PF17667">
    <property type="entry name" value="Pkinase_fungal"/>
    <property type="match status" value="1"/>
</dbReference>
<protein>
    <recommendedName>
        <fullName evidence="1">Fungal-type protein kinase domain-containing protein</fullName>
    </recommendedName>
</protein>
<feature type="domain" description="Fungal-type protein kinase" evidence="1">
    <location>
        <begin position="59"/>
        <end position="245"/>
    </location>
</feature>
<evidence type="ECO:0000313" key="2">
    <source>
        <dbReference type="EMBL" id="KAG7094150.1"/>
    </source>
</evidence>
<gene>
    <name evidence="2" type="ORF">E1B28_007762</name>
</gene>
<accession>A0A9P7S2Z1</accession>
<dbReference type="AlphaFoldDB" id="A0A9P7S2Z1"/>
<dbReference type="GeneID" id="66076838"/>
<evidence type="ECO:0000313" key="3">
    <source>
        <dbReference type="Proteomes" id="UP001049176"/>
    </source>
</evidence>
<reference evidence="2" key="1">
    <citation type="journal article" date="2021" name="Genome Biol. Evol.">
        <title>The assembled and annotated genome of the fairy-ring fungus Marasmius oreades.</title>
        <authorList>
            <person name="Hiltunen M."/>
            <person name="Ament-Velasquez S.L."/>
            <person name="Johannesson H."/>
        </authorList>
    </citation>
    <scope>NUCLEOTIDE SEQUENCE</scope>
    <source>
        <strain evidence="2">03SP1</strain>
    </source>
</reference>
<evidence type="ECO:0000259" key="1">
    <source>
        <dbReference type="Pfam" id="PF17667"/>
    </source>
</evidence>